<evidence type="ECO:0000259" key="4">
    <source>
        <dbReference type="SMART" id="SM00646"/>
    </source>
</evidence>
<dbReference type="EC" id="3.5.1.28" evidence="5"/>
<dbReference type="Gene3D" id="3.40.630.40">
    <property type="entry name" value="Zn-dependent exopeptidases"/>
    <property type="match status" value="1"/>
</dbReference>
<proteinExistence type="predicted"/>
<dbReference type="GO" id="GO:0008745">
    <property type="term" value="F:N-acetylmuramoyl-L-alanine amidase activity"/>
    <property type="evidence" value="ECO:0007669"/>
    <property type="project" value="UniProtKB-EC"/>
</dbReference>
<feature type="compositionally biased region" description="Low complexity" evidence="2">
    <location>
        <begin position="330"/>
        <end position="408"/>
    </location>
</feature>
<evidence type="ECO:0000256" key="1">
    <source>
        <dbReference type="ARBA" id="ARBA00022801"/>
    </source>
</evidence>
<dbReference type="Pfam" id="PF01520">
    <property type="entry name" value="Amidase_3"/>
    <property type="match status" value="1"/>
</dbReference>
<dbReference type="Proteomes" id="UP001601444">
    <property type="component" value="Unassembled WGS sequence"/>
</dbReference>
<evidence type="ECO:0000256" key="2">
    <source>
        <dbReference type="SAM" id="MobiDB-lite"/>
    </source>
</evidence>
<dbReference type="SUPFAM" id="SSF53187">
    <property type="entry name" value="Zn-dependent exopeptidases"/>
    <property type="match status" value="1"/>
</dbReference>
<feature type="region of interest" description="Disordered" evidence="2">
    <location>
        <begin position="49"/>
        <end position="75"/>
    </location>
</feature>
<feature type="chain" id="PRO_5045419933" evidence="3">
    <location>
        <begin position="29"/>
        <end position="483"/>
    </location>
</feature>
<keyword evidence="6" id="KW-1185">Reference proteome</keyword>
<keyword evidence="1 5" id="KW-0378">Hydrolase</keyword>
<reference evidence="5 6" key="1">
    <citation type="submission" date="2024-10" db="EMBL/GenBank/DDBJ databases">
        <title>The Natural Products Discovery Center: Release of the First 8490 Sequenced Strains for Exploring Actinobacteria Biosynthetic Diversity.</title>
        <authorList>
            <person name="Kalkreuter E."/>
            <person name="Kautsar S.A."/>
            <person name="Yang D."/>
            <person name="Bader C.D."/>
            <person name="Teijaro C.N."/>
            <person name="Fluegel L."/>
            <person name="Davis C.M."/>
            <person name="Simpson J.R."/>
            <person name="Lauterbach L."/>
            <person name="Steele A.D."/>
            <person name="Gui C."/>
            <person name="Meng S."/>
            <person name="Li G."/>
            <person name="Viehrig K."/>
            <person name="Ye F."/>
            <person name="Su P."/>
            <person name="Kiefer A.F."/>
            <person name="Nichols A."/>
            <person name="Cepeda A.J."/>
            <person name="Yan W."/>
            <person name="Fan B."/>
            <person name="Jiang Y."/>
            <person name="Adhikari A."/>
            <person name="Zheng C.-J."/>
            <person name="Schuster L."/>
            <person name="Cowan T.M."/>
            <person name="Smanski M.J."/>
            <person name="Chevrette M.G."/>
            <person name="De Carvalho L.P.S."/>
            <person name="Shen B."/>
        </authorList>
    </citation>
    <scope>NUCLEOTIDE SEQUENCE [LARGE SCALE GENOMIC DNA]</scope>
    <source>
        <strain evidence="5 6">NPDC004045</strain>
    </source>
</reference>
<gene>
    <name evidence="5" type="ORF">ACFYTF_25040</name>
</gene>
<accession>A0ABW6PUN4</accession>
<dbReference type="PANTHER" id="PTHR30404">
    <property type="entry name" value="N-ACETYLMURAMOYL-L-ALANINE AMIDASE"/>
    <property type="match status" value="1"/>
</dbReference>
<dbReference type="InterPro" id="IPR050695">
    <property type="entry name" value="N-acetylmuramoyl_amidase_3"/>
</dbReference>
<feature type="region of interest" description="Disordered" evidence="2">
    <location>
        <begin position="270"/>
        <end position="436"/>
    </location>
</feature>
<keyword evidence="3" id="KW-0732">Signal</keyword>
<organism evidence="5 6">
    <name type="scientific">Nocardia thailandica</name>
    <dbReference type="NCBI Taxonomy" id="257275"/>
    <lineage>
        <taxon>Bacteria</taxon>
        <taxon>Bacillati</taxon>
        <taxon>Actinomycetota</taxon>
        <taxon>Actinomycetes</taxon>
        <taxon>Mycobacteriales</taxon>
        <taxon>Nocardiaceae</taxon>
        <taxon>Nocardia</taxon>
    </lineage>
</organism>
<sequence length="483" mass="48312">MKPNIIKAGLGSAVAVAVAAALTTTLPAAHSAPATPEAAGKLAGKTIFLDPGHQGSAHSEDLTRQVDNGRGGLKDCQTTGMTSLHGVPEHTINWDVSQLVRASLEALGAQVVLSRADDAGWGGCVDDRARAASDSGAAVAVSIHADSAPAAERGFHLIVPELPVPDAVVDQVQAGPGRAASTAVRDAYVAAGFSPATYAGVREGLQVRADVAGPALTRVPLVFLEMGNGANAEDASLLETREGQLKHAIAITTGLVGYLLDTPVTTPVGAHTPGGVVPAVAPDATEPGTGEDTTPTTTRPHRVNVGTGSADDPGAPPSTEPSAPEEKRTAPTTTTTPAPAAEDTGPTTTTPPATGQSDGTTTTPPATTTPAPAATTTPGVAPARAPIAHHPPVAPVRTAPGGSTTTATKTEKTPLPQNRGVAPKSEPKSGGTDFPSSLGNLATEVLDLLMPLATALGMDNSAVTSELIDLAYTLAGMVFGPTK</sequence>
<feature type="signal peptide" evidence="3">
    <location>
        <begin position="1"/>
        <end position="28"/>
    </location>
</feature>
<evidence type="ECO:0000256" key="3">
    <source>
        <dbReference type="SAM" id="SignalP"/>
    </source>
</evidence>
<dbReference type="PANTHER" id="PTHR30404:SF0">
    <property type="entry name" value="N-ACETYLMURAMOYL-L-ALANINE AMIDASE AMIC"/>
    <property type="match status" value="1"/>
</dbReference>
<comment type="caution">
    <text evidence="5">The sequence shown here is derived from an EMBL/GenBank/DDBJ whole genome shotgun (WGS) entry which is preliminary data.</text>
</comment>
<evidence type="ECO:0000313" key="5">
    <source>
        <dbReference type="EMBL" id="MFF0546109.1"/>
    </source>
</evidence>
<dbReference type="SMART" id="SM00646">
    <property type="entry name" value="Ami_3"/>
    <property type="match status" value="1"/>
</dbReference>
<feature type="domain" description="MurNAc-LAA" evidence="4">
    <location>
        <begin position="129"/>
        <end position="256"/>
    </location>
</feature>
<dbReference type="CDD" id="cd02696">
    <property type="entry name" value="MurNAc-LAA"/>
    <property type="match status" value="1"/>
</dbReference>
<evidence type="ECO:0000313" key="6">
    <source>
        <dbReference type="Proteomes" id="UP001601444"/>
    </source>
</evidence>
<dbReference type="RefSeq" id="WP_387702552.1">
    <property type="nucleotide sequence ID" value="NZ_JBIAMX010000018.1"/>
</dbReference>
<dbReference type="EMBL" id="JBIAMX010000018">
    <property type="protein sequence ID" value="MFF0546109.1"/>
    <property type="molecule type" value="Genomic_DNA"/>
</dbReference>
<feature type="compositionally biased region" description="Low complexity" evidence="2">
    <location>
        <begin position="285"/>
        <end position="298"/>
    </location>
</feature>
<dbReference type="InterPro" id="IPR002508">
    <property type="entry name" value="MurNAc-LAA_cat"/>
</dbReference>
<protein>
    <submittedName>
        <fullName evidence="5">N-acetylmuramoyl-L-alanine amidase</fullName>
        <ecNumber evidence="5">3.5.1.28</ecNumber>
    </submittedName>
</protein>
<name>A0ABW6PUN4_9NOCA</name>